<comment type="caution">
    <text evidence="2">The sequence shown here is derived from an EMBL/GenBank/DDBJ whole genome shotgun (WGS) entry which is preliminary data.</text>
</comment>
<dbReference type="RefSeq" id="WP_111410548.1">
    <property type="nucleotide sequence ID" value="NZ_QKXH01000008.1"/>
</dbReference>
<feature type="domain" description="Helix-turn-helix" evidence="1">
    <location>
        <begin position="41"/>
        <end position="81"/>
    </location>
</feature>
<dbReference type="OrthoDB" id="1097811at2"/>
<dbReference type="AlphaFoldDB" id="A0A2W7TQH6"/>
<keyword evidence="2" id="KW-0238">DNA-binding</keyword>
<dbReference type="SUPFAM" id="SSF46955">
    <property type="entry name" value="Putative DNA-binding domain"/>
    <property type="match status" value="1"/>
</dbReference>
<evidence type="ECO:0000259" key="1">
    <source>
        <dbReference type="Pfam" id="PF12728"/>
    </source>
</evidence>
<dbReference type="InterPro" id="IPR041657">
    <property type="entry name" value="HTH_17"/>
</dbReference>
<evidence type="ECO:0000313" key="2">
    <source>
        <dbReference type="EMBL" id="PZX92783.1"/>
    </source>
</evidence>
<name>A0A2W7TQH6_9FLAO</name>
<dbReference type="InterPro" id="IPR009061">
    <property type="entry name" value="DNA-bd_dom_put_sf"/>
</dbReference>
<dbReference type="Proteomes" id="UP000249177">
    <property type="component" value="Unassembled WGS sequence"/>
</dbReference>
<keyword evidence="3" id="KW-1185">Reference proteome</keyword>
<proteinExistence type="predicted"/>
<dbReference type="GO" id="GO:0003677">
    <property type="term" value="F:DNA binding"/>
    <property type="evidence" value="ECO:0007669"/>
    <property type="project" value="UniProtKB-KW"/>
</dbReference>
<dbReference type="Pfam" id="PF12728">
    <property type="entry name" value="HTH_17"/>
    <property type="match status" value="1"/>
</dbReference>
<sequence length="88" mass="9763">MTAQILLNGITIEQLAEALKPLLQKPLAEPQHVTNELIGRKEACALLHCNLSTLHKHTKSGRLKSYGIGNRVLYKKSEVLESVTPINH</sequence>
<reference evidence="2 3" key="1">
    <citation type="submission" date="2018-06" db="EMBL/GenBank/DDBJ databases">
        <title>Flavobacterium sp IMCC34762, genome.</title>
        <authorList>
            <person name="Joung Y."/>
            <person name="Cho J."/>
            <person name="Song J."/>
        </authorList>
    </citation>
    <scope>NUCLEOTIDE SEQUENCE [LARGE SCALE GENOMIC DNA]</scope>
    <source>
        <strain evidence="2 3">IMCC34762</strain>
    </source>
</reference>
<accession>A0A2W7TQH6</accession>
<protein>
    <submittedName>
        <fullName evidence="2">DNA-binding protein</fullName>
    </submittedName>
</protein>
<gene>
    <name evidence="2" type="ORF">DOS84_12990</name>
</gene>
<evidence type="ECO:0000313" key="3">
    <source>
        <dbReference type="Proteomes" id="UP000249177"/>
    </source>
</evidence>
<organism evidence="2 3">
    <name type="scientific">Flavobacterium aquariorum</name>
    <dbReference type="NCBI Taxonomy" id="2217670"/>
    <lineage>
        <taxon>Bacteria</taxon>
        <taxon>Pseudomonadati</taxon>
        <taxon>Bacteroidota</taxon>
        <taxon>Flavobacteriia</taxon>
        <taxon>Flavobacteriales</taxon>
        <taxon>Flavobacteriaceae</taxon>
        <taxon>Flavobacterium</taxon>
    </lineage>
</organism>
<dbReference type="EMBL" id="QKXH01000008">
    <property type="protein sequence ID" value="PZX92783.1"/>
    <property type="molecule type" value="Genomic_DNA"/>
</dbReference>